<gene>
    <name evidence="1" type="ORF">BUALT_Bualt13G0112600</name>
</gene>
<proteinExistence type="predicted"/>
<dbReference type="AlphaFoldDB" id="A0AAV6WVK5"/>
<name>A0AAV6WVK5_9LAMI</name>
<comment type="caution">
    <text evidence="1">The sequence shown here is derived from an EMBL/GenBank/DDBJ whole genome shotgun (WGS) entry which is preliminary data.</text>
</comment>
<dbReference type="Proteomes" id="UP000826271">
    <property type="component" value="Unassembled WGS sequence"/>
</dbReference>
<evidence type="ECO:0000313" key="1">
    <source>
        <dbReference type="EMBL" id="KAG8371672.1"/>
    </source>
</evidence>
<protein>
    <submittedName>
        <fullName evidence="1">Uncharacterized protein</fullName>
    </submittedName>
</protein>
<organism evidence="1 2">
    <name type="scientific">Buddleja alternifolia</name>
    <dbReference type="NCBI Taxonomy" id="168488"/>
    <lineage>
        <taxon>Eukaryota</taxon>
        <taxon>Viridiplantae</taxon>
        <taxon>Streptophyta</taxon>
        <taxon>Embryophyta</taxon>
        <taxon>Tracheophyta</taxon>
        <taxon>Spermatophyta</taxon>
        <taxon>Magnoliopsida</taxon>
        <taxon>eudicotyledons</taxon>
        <taxon>Gunneridae</taxon>
        <taxon>Pentapetalae</taxon>
        <taxon>asterids</taxon>
        <taxon>lamiids</taxon>
        <taxon>Lamiales</taxon>
        <taxon>Scrophulariaceae</taxon>
        <taxon>Buddlejeae</taxon>
        <taxon>Buddleja</taxon>
    </lineage>
</organism>
<accession>A0AAV6WVK5</accession>
<keyword evidence="2" id="KW-1185">Reference proteome</keyword>
<dbReference type="EMBL" id="WHWC01000013">
    <property type="protein sequence ID" value="KAG8371672.1"/>
    <property type="molecule type" value="Genomic_DNA"/>
</dbReference>
<evidence type="ECO:0000313" key="2">
    <source>
        <dbReference type="Proteomes" id="UP000826271"/>
    </source>
</evidence>
<reference evidence="1" key="1">
    <citation type="submission" date="2019-10" db="EMBL/GenBank/DDBJ databases">
        <authorList>
            <person name="Zhang R."/>
            <person name="Pan Y."/>
            <person name="Wang J."/>
            <person name="Ma R."/>
            <person name="Yu S."/>
        </authorList>
    </citation>
    <scope>NUCLEOTIDE SEQUENCE</scope>
    <source>
        <strain evidence="1">LA-IB0</strain>
        <tissue evidence="1">Leaf</tissue>
    </source>
</reference>
<sequence length="100" mass="11795">MDGETWLKVGEILFKTVLFMRRGKRRTEGIRERFLRRGEKEAAYTNEIEECTKGTKTYKVLLVGLVELSIRLSQGKFGLYSSVDDNLHGYFKLRKRYKKL</sequence>